<keyword evidence="3 4" id="KW-0326">Glycosidase</keyword>
<evidence type="ECO:0000256" key="1">
    <source>
        <dbReference type="ARBA" id="ARBA00008834"/>
    </source>
</evidence>
<dbReference type="RefSeq" id="WP_354557994.1">
    <property type="nucleotide sequence ID" value="NZ_JBEPMB010000008.1"/>
</dbReference>
<evidence type="ECO:0000313" key="7">
    <source>
        <dbReference type="Proteomes" id="UP001549047"/>
    </source>
</evidence>
<protein>
    <submittedName>
        <fullName evidence="6">Polygalacturonase</fullName>
        <ecNumber evidence="6">3.2.1.15</ecNumber>
    </submittedName>
</protein>
<dbReference type="InterPro" id="IPR011050">
    <property type="entry name" value="Pectin_lyase_fold/virulence"/>
</dbReference>
<keyword evidence="2 4" id="KW-0378">Hydrolase</keyword>
<evidence type="ECO:0000256" key="4">
    <source>
        <dbReference type="RuleBase" id="RU361169"/>
    </source>
</evidence>
<dbReference type="InterPro" id="IPR000743">
    <property type="entry name" value="Glyco_hydro_28"/>
</dbReference>
<dbReference type="Gene3D" id="2.160.20.10">
    <property type="entry name" value="Single-stranded right-handed beta-helix, Pectin lyase-like"/>
    <property type="match status" value="1"/>
</dbReference>
<feature type="chain" id="PRO_5046593095" evidence="5">
    <location>
        <begin position="20"/>
        <end position="454"/>
    </location>
</feature>
<dbReference type="Pfam" id="PF00295">
    <property type="entry name" value="Glyco_hydro_28"/>
    <property type="match status" value="1"/>
</dbReference>
<feature type="signal peptide" evidence="5">
    <location>
        <begin position="1"/>
        <end position="19"/>
    </location>
</feature>
<reference evidence="6 7" key="1">
    <citation type="submission" date="2024-06" db="EMBL/GenBank/DDBJ databases">
        <title>Genomic Encyclopedia of Type Strains, Phase IV (KMG-IV): sequencing the most valuable type-strain genomes for metagenomic binning, comparative biology and taxonomic classification.</title>
        <authorList>
            <person name="Goeker M."/>
        </authorList>
    </citation>
    <scope>NUCLEOTIDE SEQUENCE [LARGE SCALE GENOMIC DNA]</scope>
    <source>
        <strain evidence="6 7">DSM 29780</strain>
    </source>
</reference>
<organism evidence="6 7">
    <name type="scientific">Rhizobium aquaticum</name>
    <dbReference type="NCBI Taxonomy" id="1549636"/>
    <lineage>
        <taxon>Bacteria</taxon>
        <taxon>Pseudomonadati</taxon>
        <taxon>Pseudomonadota</taxon>
        <taxon>Alphaproteobacteria</taxon>
        <taxon>Hyphomicrobiales</taxon>
        <taxon>Rhizobiaceae</taxon>
        <taxon>Rhizobium/Agrobacterium group</taxon>
        <taxon>Rhizobium</taxon>
    </lineage>
</organism>
<proteinExistence type="inferred from homology"/>
<gene>
    <name evidence="6" type="ORF">ABID16_003868</name>
</gene>
<comment type="similarity">
    <text evidence="1 4">Belongs to the glycosyl hydrolase 28 family.</text>
</comment>
<dbReference type="EC" id="3.2.1.15" evidence="6"/>
<dbReference type="PANTHER" id="PTHR31339:SF9">
    <property type="entry name" value="PLASMIN AND FIBRONECTIN-BINDING PROTEIN A"/>
    <property type="match status" value="1"/>
</dbReference>
<dbReference type="PROSITE" id="PS00502">
    <property type="entry name" value="POLYGALACTURONASE"/>
    <property type="match status" value="1"/>
</dbReference>
<dbReference type="PANTHER" id="PTHR31339">
    <property type="entry name" value="PECTIN LYASE-RELATED"/>
    <property type="match status" value="1"/>
</dbReference>
<dbReference type="SUPFAM" id="SSF51126">
    <property type="entry name" value="Pectin lyase-like"/>
    <property type="match status" value="1"/>
</dbReference>
<keyword evidence="5" id="KW-0732">Signal</keyword>
<dbReference type="InterPro" id="IPR012334">
    <property type="entry name" value="Pectin_lyas_fold"/>
</dbReference>
<evidence type="ECO:0000256" key="3">
    <source>
        <dbReference type="ARBA" id="ARBA00023295"/>
    </source>
</evidence>
<dbReference type="Proteomes" id="UP001549047">
    <property type="component" value="Unassembled WGS sequence"/>
</dbReference>
<dbReference type="InterPro" id="IPR051801">
    <property type="entry name" value="GH28_Enzymes"/>
</dbReference>
<evidence type="ECO:0000313" key="6">
    <source>
        <dbReference type="EMBL" id="MET3615521.1"/>
    </source>
</evidence>
<comment type="caution">
    <text evidence="6">The sequence shown here is derived from an EMBL/GenBank/DDBJ whole genome shotgun (WGS) entry which is preliminary data.</text>
</comment>
<evidence type="ECO:0000256" key="2">
    <source>
        <dbReference type="ARBA" id="ARBA00022801"/>
    </source>
</evidence>
<accession>A0ABV2J5E6</accession>
<keyword evidence="7" id="KW-1185">Reference proteome</keyword>
<sequence length="454" mass="47923">MHLSFRSLFFLCATSGAMAGGFVPLAQVHAQDRRTVVEPAMPENVCASVLPSGDTAKGAWKEETKLLQAAIDQCPSGGAVRLVKGAHGGRFVSGPLNMKSGVTLWVDRGVTLAAVSDPRAYDKGAGTCGTIAKKGGGCAAFITFEGTKGGGIVGDGVVDGQGGATMASQQPGHSETWWQLARRAQKDGGQQNNPRLIQAEQARELTFYRITLRNSPNFHVVLNAVEGATFWNIKIDTPADARNTDGIDPGASQDITIARSFIRTGDDNIAIKAGKGATHHISIVDDHFYWGHGLSIGSEVNAGVSDILVRNATLDGTTSGLRIKSDVSRGGLVTRVRYEDVCLRNNKNPLDFDTRYDKTAHGTKFPVFDSISLRNVTGGDGSLILRGYDQAHSLKVNFDGVRFSDAAKWHLENTELSIGPSGVSPGPAGLAVKPARGAAPDCAGRWVAFPATGG</sequence>
<name>A0ABV2J5E6_9HYPH</name>
<evidence type="ECO:0000256" key="5">
    <source>
        <dbReference type="SAM" id="SignalP"/>
    </source>
</evidence>
<dbReference type="EMBL" id="JBEPMB010000008">
    <property type="protein sequence ID" value="MET3615521.1"/>
    <property type="molecule type" value="Genomic_DNA"/>
</dbReference>
<dbReference type="GO" id="GO:0004650">
    <property type="term" value="F:polygalacturonase activity"/>
    <property type="evidence" value="ECO:0007669"/>
    <property type="project" value="UniProtKB-EC"/>
</dbReference>